<evidence type="ECO:0000313" key="2">
    <source>
        <dbReference type="EMBL" id="MXR70808.1"/>
    </source>
</evidence>
<dbReference type="AlphaFoldDB" id="A0A6L7I5X6"/>
<protein>
    <submittedName>
        <fullName evidence="2">DUF559 domain-containing protein</fullName>
    </submittedName>
</protein>
<dbReference type="Gene3D" id="3.40.960.10">
    <property type="entry name" value="VSR Endonuclease"/>
    <property type="match status" value="1"/>
</dbReference>
<gene>
    <name evidence="2" type="ORF">GNT65_19310</name>
</gene>
<dbReference type="RefSeq" id="WP_160798813.1">
    <property type="nucleotide sequence ID" value="NZ_WRPA01000025.1"/>
</dbReference>
<name>A0A6L7I5X6_9GAMM</name>
<keyword evidence="3" id="KW-1185">Reference proteome</keyword>
<accession>A0A6L7I5X6</accession>
<feature type="domain" description="DUF559" evidence="1">
    <location>
        <begin position="162"/>
        <end position="239"/>
    </location>
</feature>
<sequence>MNTPRIPAYRYSVRFEQAVMANGWKPLLRQDYRFEDIYQEALQHHYATCPPLVKMRTLYSKLHNANGRYAQWMKRAIAAAIKAGVLKDDDFPNTKNPRYIRTLHVTFAMLLLAYGPNAAYNRTHLEKLAKYTGFPAPITKRARAEEKFAIKLKSLTEELDARHRNIDFRFDQQVPIASHIVDFVITVTKEYQTSVVVNKFVIEFDEEYHGSIRQKRKDRERDTELEALGYKVIRLGKQNAQEWLGTCYEICYPLHLPSAIQEQINLLIKTHPRTGKRFIPPTNLDVCLEYLQTIGAIKSRSKQPLVDIANFLHQNGVSSKRARLQYQGKEMRVLVIEHEEDN</sequence>
<organism evidence="2 3">
    <name type="scientific">Shewanella insulae</name>
    <dbReference type="NCBI Taxonomy" id="2681496"/>
    <lineage>
        <taxon>Bacteria</taxon>
        <taxon>Pseudomonadati</taxon>
        <taxon>Pseudomonadota</taxon>
        <taxon>Gammaproteobacteria</taxon>
        <taxon>Alteromonadales</taxon>
        <taxon>Shewanellaceae</taxon>
        <taxon>Shewanella</taxon>
    </lineage>
</organism>
<reference evidence="2 3" key="1">
    <citation type="submission" date="2019-12" db="EMBL/GenBank/DDBJ databases">
        <title>Shewanella insulae sp. nov., isolated from a tidal flat.</title>
        <authorList>
            <person name="Yoon J.-H."/>
        </authorList>
    </citation>
    <scope>NUCLEOTIDE SEQUENCE [LARGE SCALE GENOMIC DNA]</scope>
    <source>
        <strain evidence="2 3">JBTF-M18</strain>
    </source>
</reference>
<evidence type="ECO:0000313" key="3">
    <source>
        <dbReference type="Proteomes" id="UP000474778"/>
    </source>
</evidence>
<dbReference type="Pfam" id="PF04480">
    <property type="entry name" value="DUF559"/>
    <property type="match status" value="1"/>
</dbReference>
<dbReference type="Proteomes" id="UP000474778">
    <property type="component" value="Unassembled WGS sequence"/>
</dbReference>
<dbReference type="InterPro" id="IPR007569">
    <property type="entry name" value="DUF559"/>
</dbReference>
<proteinExistence type="predicted"/>
<evidence type="ECO:0000259" key="1">
    <source>
        <dbReference type="Pfam" id="PF04480"/>
    </source>
</evidence>
<dbReference type="EMBL" id="WRPA01000025">
    <property type="protein sequence ID" value="MXR70808.1"/>
    <property type="molecule type" value="Genomic_DNA"/>
</dbReference>
<comment type="caution">
    <text evidence="2">The sequence shown here is derived from an EMBL/GenBank/DDBJ whole genome shotgun (WGS) entry which is preliminary data.</text>
</comment>